<reference evidence="3 4" key="1">
    <citation type="submission" date="2021-03" db="EMBL/GenBank/DDBJ databases">
        <title>Genome sequencing of Marinobacter sp. LPB0319.</title>
        <authorList>
            <person name="Kim J."/>
        </authorList>
    </citation>
    <scope>NUCLEOTIDE SEQUENCE [LARGE SCALE GENOMIC DNA]</scope>
    <source>
        <strain evidence="3 4">LPB0319</strain>
    </source>
</reference>
<dbReference type="PRINTS" id="PR00111">
    <property type="entry name" value="ABHYDROLASE"/>
</dbReference>
<dbReference type="Gene3D" id="3.40.50.1820">
    <property type="entry name" value="alpha/beta hydrolase"/>
    <property type="match status" value="1"/>
</dbReference>
<dbReference type="GO" id="GO:0016787">
    <property type="term" value="F:hydrolase activity"/>
    <property type="evidence" value="ECO:0007669"/>
    <property type="project" value="UniProtKB-KW"/>
</dbReference>
<name>A0ABX7MSB4_9GAMM</name>
<feature type="chain" id="PRO_5047113098" evidence="1">
    <location>
        <begin position="25"/>
        <end position="280"/>
    </location>
</feature>
<dbReference type="PANTHER" id="PTHR43433">
    <property type="entry name" value="HYDROLASE, ALPHA/BETA FOLD FAMILY PROTEIN"/>
    <property type="match status" value="1"/>
</dbReference>
<dbReference type="Proteomes" id="UP000663555">
    <property type="component" value="Chromosome"/>
</dbReference>
<evidence type="ECO:0000313" key="3">
    <source>
        <dbReference type="EMBL" id="QSP94325.1"/>
    </source>
</evidence>
<feature type="domain" description="AB hydrolase-1" evidence="2">
    <location>
        <begin position="43"/>
        <end position="169"/>
    </location>
</feature>
<evidence type="ECO:0000313" key="4">
    <source>
        <dbReference type="Proteomes" id="UP000663555"/>
    </source>
</evidence>
<keyword evidence="4" id="KW-1185">Reference proteome</keyword>
<proteinExistence type="predicted"/>
<dbReference type="PANTHER" id="PTHR43433:SF5">
    <property type="entry name" value="AB HYDROLASE-1 DOMAIN-CONTAINING PROTEIN"/>
    <property type="match status" value="1"/>
</dbReference>
<gene>
    <name evidence="3" type="ORF">LPB19_14235</name>
</gene>
<organism evidence="3 4">
    <name type="scientific">Marinobacter salinisoli</name>
    <dbReference type="NCBI Taxonomy" id="2769486"/>
    <lineage>
        <taxon>Bacteria</taxon>
        <taxon>Pseudomonadati</taxon>
        <taxon>Pseudomonadota</taxon>
        <taxon>Gammaproteobacteria</taxon>
        <taxon>Pseudomonadales</taxon>
        <taxon>Marinobacteraceae</taxon>
        <taxon>Marinobacter</taxon>
    </lineage>
</organism>
<dbReference type="InterPro" id="IPR000073">
    <property type="entry name" value="AB_hydrolase_1"/>
</dbReference>
<dbReference type="SUPFAM" id="SSF53474">
    <property type="entry name" value="alpha/beta-Hydrolases"/>
    <property type="match status" value="1"/>
</dbReference>
<sequence length="280" mass="31115">MNYKSTVKLLFLVAALLASTISQARTASVNGIHLYYEDVGWGKPLIMLHGGFGDSDMWDPHTALLRFHYRVIKIDSRGHGRSTDIYKDDEAEGGRITYQLMARDVLALMDKLRIDNAHFVGWSDGAVIAADIAATQPHRVDQLMLFGAAFGGNVYNPGFQSLLNSENLFKDFIDLTYRAAYEAKNPKPRWTKFRDGMYKLWTTPCYLVSMNPDNCLEPLGGINSATLVVVGEDEIVSFAHTLDVVNAIPDASLQVVPLAGHFFPETQPLRATAIITNFLD</sequence>
<evidence type="ECO:0000259" key="2">
    <source>
        <dbReference type="Pfam" id="PF00561"/>
    </source>
</evidence>
<evidence type="ECO:0000256" key="1">
    <source>
        <dbReference type="SAM" id="SignalP"/>
    </source>
</evidence>
<protein>
    <submittedName>
        <fullName evidence="3">Alpha/beta hydrolase</fullName>
    </submittedName>
</protein>
<dbReference type="RefSeq" id="WP_206643546.1">
    <property type="nucleotide sequence ID" value="NZ_CP071247.1"/>
</dbReference>
<accession>A0ABX7MSB4</accession>
<keyword evidence="3" id="KW-0378">Hydrolase</keyword>
<feature type="signal peptide" evidence="1">
    <location>
        <begin position="1"/>
        <end position="24"/>
    </location>
</feature>
<dbReference type="InterPro" id="IPR029058">
    <property type="entry name" value="AB_hydrolase_fold"/>
</dbReference>
<dbReference type="EMBL" id="CP071247">
    <property type="protein sequence ID" value="QSP94325.1"/>
    <property type="molecule type" value="Genomic_DNA"/>
</dbReference>
<dbReference type="Pfam" id="PF00561">
    <property type="entry name" value="Abhydrolase_1"/>
    <property type="match status" value="1"/>
</dbReference>
<dbReference type="InterPro" id="IPR050471">
    <property type="entry name" value="AB_hydrolase"/>
</dbReference>
<keyword evidence="1" id="KW-0732">Signal</keyword>